<reference evidence="2" key="1">
    <citation type="submission" date="2016-11" db="UniProtKB">
        <authorList>
            <consortium name="WormBaseParasite"/>
        </authorList>
    </citation>
    <scope>IDENTIFICATION</scope>
</reference>
<sequence length="94" mass="10310">MVLRVHLSLKEETNEDMKHGLGASGLIGVPHLTVVAAIADHFFADLRDRQELLLVAILSTISFFSDPPLSKQSCVYYVWSSVVCIISNSIAKVP</sequence>
<accession>A0A1I8AV75</accession>
<keyword evidence="1" id="KW-1185">Reference proteome</keyword>
<evidence type="ECO:0000313" key="1">
    <source>
        <dbReference type="Proteomes" id="UP000095287"/>
    </source>
</evidence>
<name>A0A1I8AV75_9BILA</name>
<dbReference type="WBParaSite" id="L893_g9240.t1">
    <property type="protein sequence ID" value="L893_g9240.t1"/>
    <property type="gene ID" value="L893_g9240"/>
</dbReference>
<dbReference type="Proteomes" id="UP000095287">
    <property type="component" value="Unplaced"/>
</dbReference>
<organism evidence="1 2">
    <name type="scientific">Steinernema glaseri</name>
    <dbReference type="NCBI Taxonomy" id="37863"/>
    <lineage>
        <taxon>Eukaryota</taxon>
        <taxon>Metazoa</taxon>
        <taxon>Ecdysozoa</taxon>
        <taxon>Nematoda</taxon>
        <taxon>Chromadorea</taxon>
        <taxon>Rhabditida</taxon>
        <taxon>Tylenchina</taxon>
        <taxon>Panagrolaimomorpha</taxon>
        <taxon>Strongyloidoidea</taxon>
        <taxon>Steinernematidae</taxon>
        <taxon>Steinernema</taxon>
    </lineage>
</organism>
<proteinExistence type="predicted"/>
<evidence type="ECO:0000313" key="2">
    <source>
        <dbReference type="WBParaSite" id="L893_g9240.t1"/>
    </source>
</evidence>
<protein>
    <submittedName>
        <fullName evidence="2">Ovule protein</fullName>
    </submittedName>
</protein>
<dbReference type="AlphaFoldDB" id="A0A1I8AV75"/>